<gene>
    <name evidence="2" type="ORF">IBG28_11345</name>
</gene>
<dbReference type="EMBL" id="CP061081">
    <property type="protein sequence ID" value="QNT04341.1"/>
    <property type="molecule type" value="Genomic_DNA"/>
</dbReference>
<keyword evidence="3" id="KW-1185">Reference proteome</keyword>
<protein>
    <submittedName>
        <fullName evidence="2">Uncharacterized protein</fullName>
    </submittedName>
</protein>
<keyword evidence="1" id="KW-1133">Transmembrane helix</keyword>
<reference evidence="2 3" key="1">
    <citation type="submission" date="2020-09" db="EMBL/GenBank/DDBJ databases">
        <title>Complete genome sequence of an Arctic sea ice bacterium Marinomonas arctica BSI20414.</title>
        <authorList>
            <person name="Liao L."/>
            <person name="Chen B."/>
        </authorList>
    </citation>
    <scope>NUCLEOTIDE SEQUENCE [LARGE SCALE GENOMIC DNA]</scope>
    <source>
        <strain evidence="2 3">BSI20414</strain>
    </source>
</reference>
<accession>A0A7H1J1H5</accession>
<evidence type="ECO:0000256" key="1">
    <source>
        <dbReference type="SAM" id="Phobius"/>
    </source>
</evidence>
<keyword evidence="1" id="KW-0812">Transmembrane</keyword>
<feature type="transmembrane region" description="Helical" evidence="1">
    <location>
        <begin position="86"/>
        <end position="106"/>
    </location>
</feature>
<dbReference type="AlphaFoldDB" id="A0A7H1J1H5"/>
<dbReference type="KEGG" id="mard:IBG28_11345"/>
<organism evidence="2 3">
    <name type="scientific">Marinomonas arctica</name>
    <dbReference type="NCBI Taxonomy" id="383750"/>
    <lineage>
        <taxon>Bacteria</taxon>
        <taxon>Pseudomonadati</taxon>
        <taxon>Pseudomonadota</taxon>
        <taxon>Gammaproteobacteria</taxon>
        <taxon>Oceanospirillales</taxon>
        <taxon>Oceanospirillaceae</taxon>
        <taxon>Marinomonas</taxon>
    </lineage>
</organism>
<evidence type="ECO:0000313" key="2">
    <source>
        <dbReference type="EMBL" id="QNT04341.1"/>
    </source>
</evidence>
<evidence type="ECO:0000313" key="3">
    <source>
        <dbReference type="Proteomes" id="UP000516370"/>
    </source>
</evidence>
<dbReference type="Proteomes" id="UP000516370">
    <property type="component" value="Chromosome"/>
</dbReference>
<sequence>MKEKFKVPDSVIILACTLFGYMAVYLYELGYCKAFGIPTELINPSISNYLKVGGISIAVLVFLFQVLNLFHLIINESLPNSPYKTLLSKYGLFVILGLLVAVQSYFYWHTVIFFLGFPLLMLLVDVIIPLFDREGTYSNRLELWLSFNAKVPNKDLINEHINENNSKIILSVVLSIYILGVLTNFGYGEALRKEKFSIVGEYALLKVYGAQGIVMKFNSETNELLPEYKIVEMKNIEFKVVELGKLRQKDEK</sequence>
<name>A0A7H1J1H5_9GAMM</name>
<keyword evidence="1" id="KW-0472">Membrane</keyword>
<feature type="transmembrane region" description="Helical" evidence="1">
    <location>
        <begin position="49"/>
        <end position="74"/>
    </location>
</feature>
<feature type="transmembrane region" description="Helical" evidence="1">
    <location>
        <begin position="112"/>
        <end position="131"/>
    </location>
</feature>
<feature type="transmembrane region" description="Helical" evidence="1">
    <location>
        <begin position="168"/>
        <end position="187"/>
    </location>
</feature>
<dbReference type="RefSeq" id="WP_111608836.1">
    <property type="nucleotide sequence ID" value="NZ_BMLJ01000023.1"/>
</dbReference>
<proteinExistence type="predicted"/>
<feature type="transmembrane region" description="Helical" evidence="1">
    <location>
        <begin position="12"/>
        <end position="29"/>
    </location>
</feature>